<dbReference type="Gene3D" id="2.120.10.80">
    <property type="entry name" value="Kelch-type beta propeller"/>
    <property type="match status" value="1"/>
</dbReference>
<proteinExistence type="predicted"/>
<sequence>MLGVNLVIFKKMSLLLILSLFLSASMPETTVTANKDVTSKMEKLGNPFSKSAYARNVWDMQVFEGKIYLGHGNSSNDGPAPNAGPIPIYYYDPGKNKFVVQDVVTPTSSSSKKAKINKYVDEEQIDTFKILNGKLYIPGHDARGEGWQYGNYYKLDNNQWIKYRNIPKGVHVYDMAYYKGELFAAIGSDTAPDVLVSKDDGNTWTKLGSIDAFGPTRAYTLFEFKNKLYAVSAMLPDNNMWSTENKILCIRGCSGGGAEKAEGFQKTIYGNEMLPGITKKVTNIPPYMRMVRTTVFNDKLLYIAGEIYNDHQWKPQSLVVANDIDDARRVSFPNPNAMPMDILVRGKTIYVLTHIETSPGQYTNRVYKTSGSDLDSDANWTEVFNFKEDTFARSFEELNGDFYFGLGSDTDHVTDSTGMILKVKKSAYSS</sequence>
<organism evidence="1">
    <name type="scientific">Paenibacillus sp. SYP-B3998</name>
    <dbReference type="NCBI Taxonomy" id="2678564"/>
    <lineage>
        <taxon>Bacteria</taxon>
        <taxon>Bacillati</taxon>
        <taxon>Bacillota</taxon>
        <taxon>Bacilli</taxon>
        <taxon>Bacillales</taxon>
        <taxon>Paenibacillaceae</taxon>
        <taxon>Paenibacillus</taxon>
    </lineage>
</organism>
<dbReference type="EMBL" id="JAAIKC010000004">
    <property type="protein sequence ID" value="NEW07119.1"/>
    <property type="molecule type" value="Genomic_DNA"/>
</dbReference>
<dbReference type="AlphaFoldDB" id="A0A6G3ZZW1"/>
<evidence type="ECO:0008006" key="2">
    <source>
        <dbReference type="Google" id="ProtNLM"/>
    </source>
</evidence>
<evidence type="ECO:0000313" key="1">
    <source>
        <dbReference type="EMBL" id="NEW07119.1"/>
    </source>
</evidence>
<comment type="caution">
    <text evidence="1">The sequence shown here is derived from an EMBL/GenBank/DDBJ whole genome shotgun (WGS) entry which is preliminary data.</text>
</comment>
<dbReference type="InterPro" id="IPR036278">
    <property type="entry name" value="Sialidase_sf"/>
</dbReference>
<reference evidence="1" key="1">
    <citation type="submission" date="2020-02" db="EMBL/GenBank/DDBJ databases">
        <authorList>
            <person name="Shen X.-R."/>
            <person name="Zhang Y.-X."/>
        </authorList>
    </citation>
    <scope>NUCLEOTIDE SEQUENCE</scope>
    <source>
        <strain evidence="1">SYP-B3998</strain>
    </source>
</reference>
<gene>
    <name evidence="1" type="ORF">GK047_14015</name>
</gene>
<dbReference type="InterPro" id="IPR015915">
    <property type="entry name" value="Kelch-typ_b-propeller"/>
</dbReference>
<dbReference type="SUPFAM" id="SSF50939">
    <property type="entry name" value="Sialidases"/>
    <property type="match status" value="1"/>
</dbReference>
<name>A0A6G3ZZW1_9BACL</name>
<dbReference type="RefSeq" id="WP_163947445.1">
    <property type="nucleotide sequence ID" value="NZ_JAAIKC010000004.1"/>
</dbReference>
<accession>A0A6G3ZZW1</accession>
<protein>
    <recommendedName>
        <fullName evidence="2">Exo-alpha-sialidase</fullName>
    </recommendedName>
</protein>